<dbReference type="VEuPathDB" id="VectorBase:AALB014721"/>
<accession>A0A182FYN6</accession>
<dbReference type="Proteomes" id="UP000069272">
    <property type="component" value="Chromosome 2L"/>
</dbReference>
<dbReference type="AlphaFoldDB" id="A0A182FYN6"/>
<organism evidence="1 2">
    <name type="scientific">Anopheles albimanus</name>
    <name type="common">New world malaria mosquito</name>
    <dbReference type="NCBI Taxonomy" id="7167"/>
    <lineage>
        <taxon>Eukaryota</taxon>
        <taxon>Metazoa</taxon>
        <taxon>Ecdysozoa</taxon>
        <taxon>Arthropoda</taxon>
        <taxon>Hexapoda</taxon>
        <taxon>Insecta</taxon>
        <taxon>Pterygota</taxon>
        <taxon>Neoptera</taxon>
        <taxon>Endopterygota</taxon>
        <taxon>Diptera</taxon>
        <taxon>Nematocera</taxon>
        <taxon>Culicoidea</taxon>
        <taxon>Culicidae</taxon>
        <taxon>Anophelinae</taxon>
        <taxon>Anopheles</taxon>
    </lineage>
</organism>
<protein>
    <submittedName>
        <fullName evidence="1">Uncharacterized protein</fullName>
    </submittedName>
</protein>
<sequence length="139" mass="16176">MGEGGMDAGIDQLLGLEYLQDVQENGGVLQPFASILRSVRLSFLQLTQRNRTHIVELSLIRVIIFNFWFVCISSLGLIHRNDEIDSFFEDYQARAAPTLRSADEYVQTDPCVKCKTADENVWYTHYHHRRRWYSVAYVM</sequence>
<dbReference type="VEuPathDB" id="VectorBase:AALB20_032030"/>
<dbReference type="EnsemblMetazoa" id="AALB014721-RA">
    <property type="protein sequence ID" value="AALB014721-PA"/>
    <property type="gene ID" value="AALB014721"/>
</dbReference>
<evidence type="ECO:0000313" key="1">
    <source>
        <dbReference type="EnsemblMetazoa" id="AALB014721-PA"/>
    </source>
</evidence>
<name>A0A182FYN6_ANOAL</name>
<reference evidence="1" key="2">
    <citation type="submission" date="2022-08" db="UniProtKB">
        <authorList>
            <consortium name="EnsemblMetazoa"/>
        </authorList>
    </citation>
    <scope>IDENTIFICATION</scope>
    <source>
        <strain evidence="1">STECLA/ALBI9_A</strain>
    </source>
</reference>
<reference evidence="1 2" key="1">
    <citation type="journal article" date="2017" name="G3 (Bethesda)">
        <title>The Physical Genome Mapping of Anopheles albimanus Corrected Scaffold Misassemblies and Identified Interarm Rearrangements in Genus Anopheles.</title>
        <authorList>
            <person name="Artemov G.N."/>
            <person name="Peery A.N."/>
            <person name="Jiang X."/>
            <person name="Tu Z."/>
            <person name="Stegniy V.N."/>
            <person name="Sharakhova M.V."/>
            <person name="Sharakhov I.V."/>
        </authorList>
    </citation>
    <scope>NUCLEOTIDE SEQUENCE [LARGE SCALE GENOMIC DNA]</scope>
    <source>
        <strain evidence="1 2">ALBI9_A</strain>
    </source>
</reference>
<proteinExistence type="predicted"/>
<keyword evidence="2" id="KW-1185">Reference proteome</keyword>
<evidence type="ECO:0000313" key="2">
    <source>
        <dbReference type="Proteomes" id="UP000069272"/>
    </source>
</evidence>